<dbReference type="Proteomes" id="UP001321582">
    <property type="component" value="Chromosome"/>
</dbReference>
<dbReference type="KEGG" id="haby:HLVA_19330"/>
<dbReference type="SUPFAM" id="SSF63380">
    <property type="entry name" value="Riboflavin synthase domain-like"/>
    <property type="match status" value="2"/>
</dbReference>
<dbReference type="PANTHER" id="PTHR21098">
    <property type="entry name" value="RIBOFLAVIN SYNTHASE ALPHA CHAIN"/>
    <property type="match status" value="1"/>
</dbReference>
<keyword evidence="14" id="KW-1185">Reference proteome</keyword>
<dbReference type="GO" id="GO:0009231">
    <property type="term" value="P:riboflavin biosynthetic process"/>
    <property type="evidence" value="ECO:0007669"/>
    <property type="project" value="UniProtKB-KW"/>
</dbReference>
<evidence type="ECO:0000256" key="4">
    <source>
        <dbReference type="ARBA" id="ARBA00011233"/>
    </source>
</evidence>
<dbReference type="Pfam" id="PF00677">
    <property type="entry name" value="Lum_binding"/>
    <property type="match status" value="2"/>
</dbReference>
<evidence type="ECO:0000256" key="11">
    <source>
        <dbReference type="PROSITE-ProRule" id="PRU00524"/>
    </source>
</evidence>
<feature type="domain" description="Lumazine-binding" evidence="12">
    <location>
        <begin position="1"/>
        <end position="96"/>
    </location>
</feature>
<evidence type="ECO:0000256" key="2">
    <source>
        <dbReference type="ARBA" id="ARBA00002803"/>
    </source>
</evidence>
<dbReference type="GO" id="GO:0004746">
    <property type="term" value="F:riboflavin synthase activity"/>
    <property type="evidence" value="ECO:0007669"/>
    <property type="project" value="UniProtKB-UniRule"/>
</dbReference>
<proteinExistence type="predicted"/>
<accession>A0AAU9D5V9</accession>
<name>A0AAU9D5V9_9FUSO</name>
<comment type="catalytic activity">
    <reaction evidence="1">
        <text>2 6,7-dimethyl-8-(1-D-ribityl)lumazine + H(+) = 5-amino-6-(D-ribitylamino)uracil + riboflavin</text>
        <dbReference type="Rhea" id="RHEA:20772"/>
        <dbReference type="ChEBI" id="CHEBI:15378"/>
        <dbReference type="ChEBI" id="CHEBI:15934"/>
        <dbReference type="ChEBI" id="CHEBI:57986"/>
        <dbReference type="ChEBI" id="CHEBI:58201"/>
        <dbReference type="EC" id="2.5.1.9"/>
    </reaction>
</comment>
<dbReference type="NCBIfam" id="NF006767">
    <property type="entry name" value="PRK09289.1"/>
    <property type="match status" value="1"/>
</dbReference>
<evidence type="ECO:0000256" key="5">
    <source>
        <dbReference type="ARBA" id="ARBA00012827"/>
    </source>
</evidence>
<dbReference type="InterPro" id="IPR023366">
    <property type="entry name" value="ATP_synth_asu-like_sf"/>
</dbReference>
<dbReference type="PIRSF" id="PIRSF000498">
    <property type="entry name" value="Riboflavin_syn_A"/>
    <property type="match status" value="1"/>
</dbReference>
<comment type="pathway">
    <text evidence="3">Cofactor biosynthesis; riboflavin biosynthesis; riboflavin from 2-hydroxy-3-oxobutyl phosphate and 5-amino-6-(D-ribitylamino)uracil: step 2/2.</text>
</comment>
<organism evidence="13 14">
    <name type="scientific">Haliovirga abyssi</name>
    <dbReference type="NCBI Taxonomy" id="2996794"/>
    <lineage>
        <taxon>Bacteria</taxon>
        <taxon>Fusobacteriati</taxon>
        <taxon>Fusobacteriota</taxon>
        <taxon>Fusobacteriia</taxon>
        <taxon>Fusobacteriales</taxon>
        <taxon>Haliovirgaceae</taxon>
        <taxon>Haliovirga</taxon>
    </lineage>
</organism>
<keyword evidence="9" id="KW-0677">Repeat</keyword>
<dbReference type="EMBL" id="AP027059">
    <property type="protein sequence ID" value="BDU51364.1"/>
    <property type="molecule type" value="Genomic_DNA"/>
</dbReference>
<keyword evidence="7" id="KW-0686">Riboflavin biosynthesis</keyword>
<dbReference type="EC" id="2.5.1.9" evidence="5 10"/>
<dbReference type="InterPro" id="IPR026017">
    <property type="entry name" value="Lumazine-bd_dom"/>
</dbReference>
<dbReference type="InterPro" id="IPR001783">
    <property type="entry name" value="Lumazine-bd"/>
</dbReference>
<dbReference type="FunFam" id="2.40.30.20:FF:000004">
    <property type="entry name" value="Riboflavin synthase, alpha subunit"/>
    <property type="match status" value="1"/>
</dbReference>
<sequence length="219" mass="23652">MFTGLVEEIGKVMDIKKGRESLKIKIACKKVTSNAKIGDSIATNGVCLTAVEVGNGYFVADAMPETVNRTNLKSLKRGDSVNLEKSITLSTPLGGHLVTGDVDCVGEIISVEKNDIAILYKIKMSSKYMKYIVEKGRVSIDGASLTVVECDENSFVVSLIPHTQGNIILGSKKGGDEVNIETDLIGKYVEKLLNGYIGEKEVVDKSKIGIKFLMENGFA</sequence>
<feature type="domain" description="Lumazine-binding" evidence="12">
    <location>
        <begin position="97"/>
        <end position="193"/>
    </location>
</feature>
<comment type="subunit">
    <text evidence="4">Homotrimer.</text>
</comment>
<evidence type="ECO:0000256" key="3">
    <source>
        <dbReference type="ARBA" id="ARBA00004887"/>
    </source>
</evidence>
<evidence type="ECO:0000256" key="8">
    <source>
        <dbReference type="ARBA" id="ARBA00022679"/>
    </source>
</evidence>
<dbReference type="RefSeq" id="WP_307904253.1">
    <property type="nucleotide sequence ID" value="NZ_AP027059.1"/>
</dbReference>
<keyword evidence="8" id="KW-0808">Transferase</keyword>
<reference evidence="13 14" key="1">
    <citation type="submission" date="2022-11" db="EMBL/GenBank/DDBJ databases">
        <title>Haliovirga abyssi gen. nov., sp. nov., a mesophilic fermentative bacterium isolated from the Iheya North hydrothermal field and the proposal of Haliovirgaceae fam. nov.</title>
        <authorList>
            <person name="Miyazaki U."/>
            <person name="Tame A."/>
            <person name="Miyazaki J."/>
            <person name="Takai K."/>
            <person name="Sawayama S."/>
            <person name="Kitajima M."/>
            <person name="Okamoto A."/>
            <person name="Nakagawa S."/>
        </authorList>
    </citation>
    <scope>NUCLEOTIDE SEQUENCE [LARGE SCALE GENOMIC DNA]</scope>
    <source>
        <strain evidence="13 14">IC12</strain>
    </source>
</reference>
<comment type="function">
    <text evidence="2">Catalyzes the dismutation of two molecules of 6,7-dimethyl-8-ribityllumazine, resulting in the formation of riboflavin and 5-amino-6-(D-ribitylamino)uracil.</text>
</comment>
<feature type="repeat" description="Lumazine-binding" evidence="11">
    <location>
        <begin position="1"/>
        <end position="96"/>
    </location>
</feature>
<evidence type="ECO:0000256" key="7">
    <source>
        <dbReference type="ARBA" id="ARBA00022619"/>
    </source>
</evidence>
<dbReference type="CDD" id="cd00402">
    <property type="entry name" value="Riboflavin_synthase_like"/>
    <property type="match status" value="1"/>
</dbReference>
<evidence type="ECO:0000313" key="13">
    <source>
        <dbReference type="EMBL" id="BDU51364.1"/>
    </source>
</evidence>
<dbReference type="Gene3D" id="2.40.30.20">
    <property type="match status" value="2"/>
</dbReference>
<evidence type="ECO:0000256" key="1">
    <source>
        <dbReference type="ARBA" id="ARBA00000968"/>
    </source>
</evidence>
<evidence type="ECO:0000259" key="12">
    <source>
        <dbReference type="PROSITE" id="PS51177"/>
    </source>
</evidence>
<evidence type="ECO:0000256" key="6">
    <source>
        <dbReference type="ARBA" id="ARBA00013950"/>
    </source>
</evidence>
<evidence type="ECO:0000313" key="14">
    <source>
        <dbReference type="Proteomes" id="UP001321582"/>
    </source>
</evidence>
<feature type="repeat" description="Lumazine-binding" evidence="11">
    <location>
        <begin position="97"/>
        <end position="193"/>
    </location>
</feature>
<evidence type="ECO:0000256" key="9">
    <source>
        <dbReference type="ARBA" id="ARBA00022737"/>
    </source>
</evidence>
<dbReference type="NCBIfam" id="TIGR00187">
    <property type="entry name" value="ribE"/>
    <property type="match status" value="1"/>
</dbReference>
<evidence type="ECO:0000256" key="10">
    <source>
        <dbReference type="NCBIfam" id="TIGR00187"/>
    </source>
</evidence>
<dbReference type="InterPro" id="IPR017938">
    <property type="entry name" value="Riboflavin_synthase-like_b-brl"/>
</dbReference>
<gene>
    <name evidence="13" type="ORF">HLVA_19330</name>
</gene>
<dbReference type="FunFam" id="2.40.30.20:FF:000003">
    <property type="entry name" value="Riboflavin synthase, alpha subunit"/>
    <property type="match status" value="1"/>
</dbReference>
<protein>
    <recommendedName>
        <fullName evidence="6 10">Riboflavin synthase</fullName>
        <ecNumber evidence="5 10">2.5.1.9</ecNumber>
    </recommendedName>
</protein>
<dbReference type="PROSITE" id="PS51177">
    <property type="entry name" value="LUMAZINE_BIND"/>
    <property type="match status" value="2"/>
</dbReference>
<dbReference type="PANTHER" id="PTHR21098:SF12">
    <property type="entry name" value="RIBOFLAVIN SYNTHASE"/>
    <property type="match status" value="1"/>
</dbReference>
<dbReference type="AlphaFoldDB" id="A0AAU9D5V9"/>